<evidence type="ECO:0008006" key="4">
    <source>
        <dbReference type="Google" id="ProtNLM"/>
    </source>
</evidence>
<dbReference type="EMBL" id="LSMT01000032">
    <property type="protein sequence ID" value="PFX31683.1"/>
    <property type="molecule type" value="Genomic_DNA"/>
</dbReference>
<protein>
    <recommendedName>
        <fullName evidence="4">CCHC-type domain-containing protein</fullName>
    </recommendedName>
</protein>
<name>A0A2B4SRH9_STYPI</name>
<evidence type="ECO:0000313" key="2">
    <source>
        <dbReference type="EMBL" id="PFX31683.1"/>
    </source>
</evidence>
<dbReference type="Proteomes" id="UP000225706">
    <property type="component" value="Unassembled WGS sequence"/>
</dbReference>
<evidence type="ECO:0000256" key="1">
    <source>
        <dbReference type="SAM" id="MobiDB-lite"/>
    </source>
</evidence>
<dbReference type="InterPro" id="IPR001969">
    <property type="entry name" value="Aspartic_peptidase_AS"/>
</dbReference>
<gene>
    <name evidence="2" type="ORF">AWC38_SpisGene3432</name>
</gene>
<comment type="caution">
    <text evidence="2">The sequence shown here is derived from an EMBL/GenBank/DDBJ whole genome shotgun (WGS) entry which is preliminary data.</text>
</comment>
<feature type="region of interest" description="Disordered" evidence="1">
    <location>
        <begin position="303"/>
        <end position="327"/>
    </location>
</feature>
<dbReference type="SUPFAM" id="SSF50630">
    <property type="entry name" value="Acid proteases"/>
    <property type="match status" value="1"/>
</dbReference>
<feature type="compositionally biased region" description="Basic and acidic residues" evidence="1">
    <location>
        <begin position="318"/>
        <end position="327"/>
    </location>
</feature>
<dbReference type="InterPro" id="IPR021109">
    <property type="entry name" value="Peptidase_aspartic_dom_sf"/>
</dbReference>
<dbReference type="PROSITE" id="PS00141">
    <property type="entry name" value="ASP_PROTEASE"/>
    <property type="match status" value="1"/>
</dbReference>
<dbReference type="AlphaFoldDB" id="A0A2B4SRH9"/>
<evidence type="ECO:0000313" key="3">
    <source>
        <dbReference type="Proteomes" id="UP000225706"/>
    </source>
</evidence>
<proteinExistence type="predicted"/>
<dbReference type="CDD" id="cd00303">
    <property type="entry name" value="retropepsin_like"/>
    <property type="match status" value="1"/>
</dbReference>
<accession>A0A2B4SRH9</accession>
<keyword evidence="3" id="KW-1185">Reference proteome</keyword>
<sequence length="653" mass="71939">MVLSSDEKCAIERDRVVKLVKEAGTTLSFEDVSKIYVEKFKSDLIQWKDEFTNFGAFLKYGAGQDVVVVRDNSVSLCSSAASKAGTSSLPVQYFSKPQFSPFFGFSEGEQKHKGMDNRIWRYAVESAVSAGLHSEAVIVEQIRRSLQGEAKLKMVGFASEASVSSILKLMDQFYSEEGAATGGEMLTRAYAMKQGELEEVSAFASRLDNQLRKAKEKGTELLPDDTALDQHLRLLFWEGLKSSMKDKARHKKSECKTSGELISAARYGEREVDLSPMPKRVVKYQCGQVGHTQRGCRNIAIGKRQPVPDTGLSGTNKQEARPQRQPEWEPKSLIGTANECVAAVNGRACLALLDTGSQITSISKSFYKKHLSDCVIHPVDSLLRVVGAAGQDVPFLGYVDVEVEFPEEEAGLCSSVQALSLVVPDNEYNQRVPLVVGTNIVRECKDRCEELGGASFLQMIHTSSSWKRAYQSMRVRERLASGHQKISTKSQALTVGAHKRVVVWCQTLAAPERPSKAVIEPCEVLESHISVTPGLVILGSGCKRCFGPVEVTNMSDKPVTLPPKTALASIHLASTVLDKFDRDETRVDKDIVYSKPRVDMSGIDCNEEELTEAQRNEVNGLLKRMSYVFSGGDRDLGCANGVEHEIHLTEDLP</sequence>
<dbReference type="GO" id="GO:0004190">
    <property type="term" value="F:aspartic-type endopeptidase activity"/>
    <property type="evidence" value="ECO:0007669"/>
    <property type="project" value="InterPro"/>
</dbReference>
<dbReference type="GO" id="GO:0006508">
    <property type="term" value="P:proteolysis"/>
    <property type="evidence" value="ECO:0007669"/>
    <property type="project" value="InterPro"/>
</dbReference>
<dbReference type="Gene3D" id="2.40.70.10">
    <property type="entry name" value="Acid Proteases"/>
    <property type="match status" value="1"/>
</dbReference>
<organism evidence="2 3">
    <name type="scientific">Stylophora pistillata</name>
    <name type="common">Smooth cauliflower coral</name>
    <dbReference type="NCBI Taxonomy" id="50429"/>
    <lineage>
        <taxon>Eukaryota</taxon>
        <taxon>Metazoa</taxon>
        <taxon>Cnidaria</taxon>
        <taxon>Anthozoa</taxon>
        <taxon>Hexacorallia</taxon>
        <taxon>Scleractinia</taxon>
        <taxon>Astrocoeniina</taxon>
        <taxon>Pocilloporidae</taxon>
        <taxon>Stylophora</taxon>
    </lineage>
</organism>
<reference evidence="3" key="1">
    <citation type="journal article" date="2017" name="bioRxiv">
        <title>Comparative analysis of the genomes of Stylophora pistillata and Acropora digitifera provides evidence for extensive differences between species of corals.</title>
        <authorList>
            <person name="Voolstra C.R."/>
            <person name="Li Y."/>
            <person name="Liew Y.J."/>
            <person name="Baumgarten S."/>
            <person name="Zoccola D."/>
            <person name="Flot J.-F."/>
            <person name="Tambutte S."/>
            <person name="Allemand D."/>
            <person name="Aranda M."/>
        </authorList>
    </citation>
    <scope>NUCLEOTIDE SEQUENCE [LARGE SCALE GENOMIC DNA]</scope>
</reference>